<reference evidence="2" key="2">
    <citation type="journal article" date="2019" name="MicrobiologyOpen">
        <title>High-quality draft genome sequence of Gaiella occulta isolated from a 150 meter deep mineral water borehole and comparison with the genome sequences of other deep-branching lineages of the phylum Actinobacteria.</title>
        <authorList>
            <person name="Severino R."/>
            <person name="Froufe H.J.C."/>
            <person name="Barroso C."/>
            <person name="Albuquerque L."/>
            <person name="Lobo-da-Cunha A."/>
            <person name="da Costa M.S."/>
            <person name="Egas C."/>
        </authorList>
    </citation>
    <scope>NUCLEOTIDE SEQUENCE [LARGE SCALE GENOMIC DNA]</scope>
    <source>
        <strain evidence="2">F2-233</strain>
    </source>
</reference>
<sequence length="199" mass="21129">MAAAPRVTGLRRRGTTRVEIELDGEPWRAVPLEALQQTALAVGSTLDRGAARELGRALRRHRALSVAVGALRGRDHTTASLVRRLAARGVRPAERSETLAVLGRAGLVDDTRFAHDRAALLARRGGGDRRIAFDLERQGVAAELAAAAIAALEPERERAQRIVGERGRTAKTLRALAAQGFSEEALEGLVAEADAGALG</sequence>
<keyword evidence="2" id="KW-1185">Reference proteome</keyword>
<evidence type="ECO:0000313" key="1">
    <source>
        <dbReference type="EMBL" id="RDI75131.1"/>
    </source>
</evidence>
<dbReference type="InterPro" id="IPR036388">
    <property type="entry name" value="WH-like_DNA-bd_sf"/>
</dbReference>
<proteinExistence type="predicted"/>
<reference evidence="1 2" key="1">
    <citation type="submission" date="2018-07" db="EMBL/GenBank/DDBJ databases">
        <title>High-quality-draft genome sequence of Gaiella occulta.</title>
        <authorList>
            <person name="Severino R."/>
            <person name="Froufe H.J.C."/>
            <person name="Rainey F.A."/>
            <person name="Barroso C."/>
            <person name="Albuquerque L."/>
            <person name="Lobo-Da-Cunha A."/>
            <person name="Da Costa M.S."/>
            <person name="Egas C."/>
        </authorList>
    </citation>
    <scope>NUCLEOTIDE SEQUENCE [LARGE SCALE GENOMIC DNA]</scope>
    <source>
        <strain evidence="1 2">F2-233</strain>
    </source>
</reference>
<evidence type="ECO:0000313" key="2">
    <source>
        <dbReference type="Proteomes" id="UP000254134"/>
    </source>
</evidence>
<protein>
    <submittedName>
        <fullName evidence="1">Regulatory protein RecX-related protein</fullName>
    </submittedName>
</protein>
<name>A0A7M2Z021_9ACTN</name>
<dbReference type="Gene3D" id="1.10.10.10">
    <property type="entry name" value="Winged helix-like DNA-binding domain superfamily/Winged helix DNA-binding domain"/>
    <property type="match status" value="2"/>
</dbReference>
<dbReference type="AlphaFoldDB" id="A0A7M2Z021"/>
<accession>A0A7M2Z021</accession>
<organism evidence="1 2">
    <name type="scientific">Gaiella occulta</name>
    <dbReference type="NCBI Taxonomy" id="1002870"/>
    <lineage>
        <taxon>Bacteria</taxon>
        <taxon>Bacillati</taxon>
        <taxon>Actinomycetota</taxon>
        <taxon>Thermoleophilia</taxon>
        <taxon>Gaiellales</taxon>
        <taxon>Gaiellaceae</taxon>
        <taxon>Gaiella</taxon>
    </lineage>
</organism>
<dbReference type="EMBL" id="QQZY01000002">
    <property type="protein sequence ID" value="RDI75131.1"/>
    <property type="molecule type" value="Genomic_DNA"/>
</dbReference>
<dbReference type="RefSeq" id="WP_114795365.1">
    <property type="nucleotide sequence ID" value="NZ_QQZY01000002.1"/>
</dbReference>
<dbReference type="Proteomes" id="UP000254134">
    <property type="component" value="Unassembled WGS sequence"/>
</dbReference>
<gene>
    <name evidence="1" type="ORF">Gocc_0929</name>
</gene>
<comment type="caution">
    <text evidence="1">The sequence shown here is derived from an EMBL/GenBank/DDBJ whole genome shotgun (WGS) entry which is preliminary data.</text>
</comment>